<dbReference type="InterPro" id="IPR016032">
    <property type="entry name" value="Sig_transdc_resp-reg_C-effctor"/>
</dbReference>
<accession>A0AB39T9Z0</accession>
<dbReference type="Gene3D" id="1.25.40.10">
    <property type="entry name" value="Tetratricopeptide repeat domain"/>
    <property type="match status" value="1"/>
</dbReference>
<organism evidence="5">
    <name type="scientific">Streptomyces sp. R44</name>
    <dbReference type="NCBI Taxonomy" id="3238633"/>
    <lineage>
        <taxon>Bacteria</taxon>
        <taxon>Bacillati</taxon>
        <taxon>Actinomycetota</taxon>
        <taxon>Actinomycetes</taxon>
        <taxon>Kitasatosporales</taxon>
        <taxon>Streptomycetaceae</taxon>
        <taxon>Streptomyces</taxon>
    </lineage>
</organism>
<dbReference type="SUPFAM" id="SSF48452">
    <property type="entry name" value="TPR-like"/>
    <property type="match status" value="1"/>
</dbReference>
<evidence type="ECO:0000259" key="4">
    <source>
        <dbReference type="PROSITE" id="PS50043"/>
    </source>
</evidence>
<dbReference type="InterPro" id="IPR041664">
    <property type="entry name" value="AAA_16"/>
</dbReference>
<dbReference type="GO" id="GO:0003677">
    <property type="term" value="F:DNA binding"/>
    <property type="evidence" value="ECO:0007669"/>
    <property type="project" value="InterPro"/>
</dbReference>
<dbReference type="SUPFAM" id="SSF52540">
    <property type="entry name" value="P-loop containing nucleoside triphosphate hydrolases"/>
    <property type="match status" value="1"/>
</dbReference>
<sequence length="911" mass="97295">MLYGRGIEQDQIRRMLTRAGDGASCALVLHGEAGIGKTALMEYAAGLAGPGRVLRTVGIESETELAFGGLHQLLWPVTDQLDRLPAPQAAALNAAFGVSGESVRDRFSLGTAVLTTLSQAAGGGPLLCLIDDSQWLDRASLDALTFAARRLHTEGVVMLFAVRDGVPGGQITGLPQLLLEGLDSAAVNAFLSDRVATLSPYAREQIIEQAQGNPLALLELPAALTAEQRAGQLNPVTLPAGLSSPSSRIQETFQEQIRRLPDATRAMLLVAAADDSGDLDLVLRASTRFGATLEDLEPAERATLVLLTEHTLSFRHPLVRSATYQDAALARRLAAHRALADALDGEPGDAQHADRRAWHLAAATTGTDEAVAAEMVGVAQRAGGRQGTASASASYERAAQLTADSAGRARLLAAAAFTSAEAGQFHRTAALTDRINALALDQGMLADFARVRAIVELDRGSPGQAARILLECADRLGRSADLAPVLTEAVQTAQSSGDRRLMADVAARLPESPEYAMARAMTGPLDAVRDTMRHAQAGDGGGEAGFAERVLAGTYSQLFADHRTTLDIAVACVRDCRAQDVVGWLHTTLHLLAEAHMSLGLHEEARSAAMEGLAVAQQFGRRHRETYLHATLATLAALQGGQEQCTDLSTAALDYADAHGIDLAAAHAHRALGLLDLGLGDAASALTHLEAARSRVGHPALAAFLLPDLVEAAIRAGQRERATEPATLLAQWAQAARQPAALALSHRCQALTAPDDQAEQHFKDALRLHDEGTTQPFERARTELLYGEWLRRERRRTDARNHLRTALETFDRLDAPPWASRARTELQATGETTDPDSRPDPLLSRLSPQEREVIRLAATGATNRQIATQLFLSPRTVGHHLYRAFPKLGITTRTELPLLLSQTDHPSLPQG</sequence>
<keyword evidence="1" id="KW-0547">Nucleotide-binding</keyword>
<gene>
    <name evidence="5" type="ORF">AB5J54_34780</name>
</gene>
<dbReference type="InterPro" id="IPR011990">
    <property type="entry name" value="TPR-like_helical_dom_sf"/>
</dbReference>
<dbReference type="PANTHER" id="PTHR16305">
    <property type="entry name" value="TESTICULAR SOLUBLE ADENYLYL CYCLASE"/>
    <property type="match status" value="1"/>
</dbReference>
<dbReference type="GO" id="GO:0006355">
    <property type="term" value="P:regulation of DNA-templated transcription"/>
    <property type="evidence" value="ECO:0007669"/>
    <property type="project" value="InterPro"/>
</dbReference>
<dbReference type="GO" id="GO:0004016">
    <property type="term" value="F:adenylate cyclase activity"/>
    <property type="evidence" value="ECO:0007669"/>
    <property type="project" value="TreeGrafter"/>
</dbReference>
<dbReference type="Gene3D" id="1.10.10.10">
    <property type="entry name" value="Winged helix-like DNA-binding domain superfamily/Winged helix DNA-binding domain"/>
    <property type="match status" value="1"/>
</dbReference>
<protein>
    <submittedName>
        <fullName evidence="5">AAA family ATPase</fullName>
    </submittedName>
</protein>
<dbReference type="PRINTS" id="PR00038">
    <property type="entry name" value="HTHLUXR"/>
</dbReference>
<feature type="region of interest" description="Disordered" evidence="3">
    <location>
        <begin position="825"/>
        <end position="849"/>
    </location>
</feature>
<dbReference type="SUPFAM" id="SSF46894">
    <property type="entry name" value="C-terminal effector domain of the bipartite response regulators"/>
    <property type="match status" value="1"/>
</dbReference>
<dbReference type="Pfam" id="PF13191">
    <property type="entry name" value="AAA_16"/>
    <property type="match status" value="1"/>
</dbReference>
<dbReference type="SMART" id="SM00421">
    <property type="entry name" value="HTH_LUXR"/>
    <property type="match status" value="1"/>
</dbReference>
<dbReference type="PANTHER" id="PTHR16305:SF35">
    <property type="entry name" value="TRANSCRIPTIONAL ACTIVATOR DOMAIN"/>
    <property type="match status" value="1"/>
</dbReference>
<dbReference type="GO" id="GO:0005524">
    <property type="term" value="F:ATP binding"/>
    <property type="evidence" value="ECO:0007669"/>
    <property type="project" value="UniProtKB-KW"/>
</dbReference>
<keyword evidence="2" id="KW-0067">ATP-binding</keyword>
<dbReference type="PROSITE" id="PS50043">
    <property type="entry name" value="HTH_LUXR_2"/>
    <property type="match status" value="1"/>
</dbReference>
<dbReference type="InterPro" id="IPR036388">
    <property type="entry name" value="WH-like_DNA-bd_sf"/>
</dbReference>
<evidence type="ECO:0000256" key="3">
    <source>
        <dbReference type="SAM" id="MobiDB-lite"/>
    </source>
</evidence>
<proteinExistence type="predicted"/>
<dbReference type="Pfam" id="PF00196">
    <property type="entry name" value="GerE"/>
    <property type="match status" value="1"/>
</dbReference>
<dbReference type="RefSeq" id="WP_369147903.1">
    <property type="nucleotide sequence ID" value="NZ_CP163444.1"/>
</dbReference>
<dbReference type="CDD" id="cd06170">
    <property type="entry name" value="LuxR_C_like"/>
    <property type="match status" value="1"/>
</dbReference>
<dbReference type="PROSITE" id="PS00622">
    <property type="entry name" value="HTH_LUXR_1"/>
    <property type="match status" value="1"/>
</dbReference>
<feature type="domain" description="HTH luxR-type" evidence="4">
    <location>
        <begin position="839"/>
        <end position="904"/>
    </location>
</feature>
<evidence type="ECO:0000313" key="5">
    <source>
        <dbReference type="EMBL" id="XDQ75378.1"/>
    </source>
</evidence>
<dbReference type="EMBL" id="CP163444">
    <property type="protein sequence ID" value="XDQ75378.1"/>
    <property type="molecule type" value="Genomic_DNA"/>
</dbReference>
<evidence type="ECO:0000256" key="2">
    <source>
        <dbReference type="ARBA" id="ARBA00022840"/>
    </source>
</evidence>
<dbReference type="InterPro" id="IPR027417">
    <property type="entry name" value="P-loop_NTPase"/>
</dbReference>
<name>A0AB39T9Z0_9ACTN</name>
<reference evidence="5" key="1">
    <citation type="submission" date="2024-07" db="EMBL/GenBank/DDBJ databases">
        <authorList>
            <person name="Yu S.T."/>
        </authorList>
    </citation>
    <scope>NUCLEOTIDE SEQUENCE</scope>
    <source>
        <strain evidence="5">R44</strain>
    </source>
</reference>
<dbReference type="AlphaFoldDB" id="A0AB39T9Z0"/>
<evidence type="ECO:0000256" key="1">
    <source>
        <dbReference type="ARBA" id="ARBA00022741"/>
    </source>
</evidence>
<dbReference type="InterPro" id="IPR000792">
    <property type="entry name" value="Tscrpt_reg_LuxR_C"/>
</dbReference>
<dbReference type="GO" id="GO:0005737">
    <property type="term" value="C:cytoplasm"/>
    <property type="evidence" value="ECO:0007669"/>
    <property type="project" value="TreeGrafter"/>
</dbReference>